<protein>
    <submittedName>
        <fullName evidence="2">Uncharacterized protein</fullName>
    </submittedName>
</protein>
<reference evidence="2" key="2">
    <citation type="journal article" date="2023" name="IMA Fungus">
        <title>Comparative genomic study of the Penicillium genus elucidates a diverse pangenome and 15 lateral gene transfer events.</title>
        <authorList>
            <person name="Petersen C."/>
            <person name="Sorensen T."/>
            <person name="Nielsen M.R."/>
            <person name="Sondergaard T.E."/>
            <person name="Sorensen J.L."/>
            <person name="Fitzpatrick D.A."/>
            <person name="Frisvad J.C."/>
            <person name="Nielsen K.L."/>
        </authorList>
    </citation>
    <scope>NUCLEOTIDE SEQUENCE</scope>
    <source>
        <strain evidence="2">IBT 16849</strain>
    </source>
</reference>
<keyword evidence="3" id="KW-1185">Reference proteome</keyword>
<dbReference type="Proteomes" id="UP001150879">
    <property type="component" value="Unassembled WGS sequence"/>
</dbReference>
<keyword evidence="1" id="KW-1133">Transmembrane helix</keyword>
<keyword evidence="1" id="KW-0812">Transmembrane</keyword>
<comment type="caution">
    <text evidence="2">The sequence shown here is derived from an EMBL/GenBank/DDBJ whole genome shotgun (WGS) entry which is preliminary data.</text>
</comment>
<accession>A0A9W9T1R0</accession>
<organism evidence="2 3">
    <name type="scientific">Penicillium cf. griseofulvum</name>
    <dbReference type="NCBI Taxonomy" id="2972120"/>
    <lineage>
        <taxon>Eukaryota</taxon>
        <taxon>Fungi</taxon>
        <taxon>Dikarya</taxon>
        <taxon>Ascomycota</taxon>
        <taxon>Pezizomycotina</taxon>
        <taxon>Eurotiomycetes</taxon>
        <taxon>Eurotiomycetidae</taxon>
        <taxon>Eurotiales</taxon>
        <taxon>Aspergillaceae</taxon>
        <taxon>Penicillium</taxon>
    </lineage>
</organism>
<gene>
    <name evidence="2" type="ORF">N7472_002610</name>
</gene>
<evidence type="ECO:0000313" key="2">
    <source>
        <dbReference type="EMBL" id="KAJ5206162.1"/>
    </source>
</evidence>
<reference evidence="2" key="1">
    <citation type="submission" date="2022-11" db="EMBL/GenBank/DDBJ databases">
        <authorList>
            <person name="Petersen C."/>
        </authorList>
    </citation>
    <scope>NUCLEOTIDE SEQUENCE</scope>
    <source>
        <strain evidence="2">IBT 16849</strain>
    </source>
</reference>
<sequence length="113" mass="12249">MAYDGPSATTTQTPMQAARITDATHVVGSSASTTSAADAALTRYVTAVSTVEGRCQVLESRSHDACIMFVLVEDVTSTSRCWTMAVNAIFLSIWSIFLLRSLLSEAWGFWVSY</sequence>
<dbReference type="AlphaFoldDB" id="A0A9W9T1R0"/>
<evidence type="ECO:0000256" key="1">
    <source>
        <dbReference type="SAM" id="Phobius"/>
    </source>
</evidence>
<evidence type="ECO:0000313" key="3">
    <source>
        <dbReference type="Proteomes" id="UP001150879"/>
    </source>
</evidence>
<dbReference type="EMBL" id="JAPQKP010000002">
    <property type="protein sequence ID" value="KAJ5206162.1"/>
    <property type="molecule type" value="Genomic_DNA"/>
</dbReference>
<keyword evidence="1" id="KW-0472">Membrane</keyword>
<feature type="transmembrane region" description="Helical" evidence="1">
    <location>
        <begin position="84"/>
        <end position="103"/>
    </location>
</feature>
<proteinExistence type="predicted"/>
<name>A0A9W9T1R0_9EURO</name>